<sequence length="190" mass="21980">MNLKDDLKNLITLLQDVPSLAAEQEFEPLFKNLEKSVRSINEKARHYSGVNWPILIELRASLKAINSKHLARVNDRLERFGLRIPSQPKQRAEFTVQCARRSDAQEILKEIRKKPEDILREEYYSLVRLSSASAEAHLANMSDAELSAFVKRHKIPLKKRREGKKTVLDRNSTINDILLRLEKERLATQA</sequence>
<evidence type="ECO:0000313" key="2">
    <source>
        <dbReference type="Proteomes" id="UP000460298"/>
    </source>
</evidence>
<dbReference type="EMBL" id="WBUI01000024">
    <property type="protein sequence ID" value="KAB2929965.1"/>
    <property type="molecule type" value="Genomic_DNA"/>
</dbReference>
<name>A0A833GYM4_9LEPT</name>
<accession>A0A833GYM4</accession>
<protein>
    <submittedName>
        <fullName evidence="1">Uncharacterized protein</fullName>
    </submittedName>
</protein>
<evidence type="ECO:0000313" key="1">
    <source>
        <dbReference type="EMBL" id="KAB2929965.1"/>
    </source>
</evidence>
<reference evidence="1 2" key="1">
    <citation type="submission" date="2019-10" db="EMBL/GenBank/DDBJ databases">
        <title>Extracellular Electron Transfer in a Candidatus Methanoperedens spp. Enrichment Culture.</title>
        <authorList>
            <person name="Berger S."/>
            <person name="Rangel Shaw D."/>
            <person name="Berben T."/>
            <person name="In 'T Zandt M."/>
            <person name="Frank J."/>
            <person name="Reimann J."/>
            <person name="Jetten M.S.M."/>
            <person name="Welte C.U."/>
        </authorList>
    </citation>
    <scope>NUCLEOTIDE SEQUENCE [LARGE SCALE GENOMIC DNA]</scope>
    <source>
        <strain evidence="1">SB12</strain>
    </source>
</reference>
<gene>
    <name evidence="1" type="ORF">F9K24_18200</name>
</gene>
<proteinExistence type="predicted"/>
<dbReference type="AlphaFoldDB" id="A0A833GYM4"/>
<comment type="caution">
    <text evidence="1">The sequence shown here is derived from an EMBL/GenBank/DDBJ whole genome shotgun (WGS) entry which is preliminary data.</text>
</comment>
<dbReference type="Proteomes" id="UP000460298">
    <property type="component" value="Unassembled WGS sequence"/>
</dbReference>
<organism evidence="1 2">
    <name type="scientific">Leptonema illini</name>
    <dbReference type="NCBI Taxonomy" id="183"/>
    <lineage>
        <taxon>Bacteria</taxon>
        <taxon>Pseudomonadati</taxon>
        <taxon>Spirochaetota</taxon>
        <taxon>Spirochaetia</taxon>
        <taxon>Leptospirales</taxon>
        <taxon>Leptospiraceae</taxon>
        <taxon>Leptonema</taxon>
    </lineage>
</organism>